<dbReference type="Proteomes" id="UP000239650">
    <property type="component" value="Unassembled WGS sequence"/>
</dbReference>
<dbReference type="Gene3D" id="3.30.420.40">
    <property type="match status" value="2"/>
</dbReference>
<dbReference type="EMBL" id="OKRC01000010">
    <property type="protein sequence ID" value="SPE22926.1"/>
    <property type="molecule type" value="Genomic_DNA"/>
</dbReference>
<name>A0AAE8SBK7_LATSK</name>
<proteinExistence type="inferred from homology"/>
<reference evidence="2 3" key="1">
    <citation type="submission" date="2018-02" db="EMBL/GenBank/DDBJ databases">
        <authorList>
            <person name="Rodrigo-Torres L."/>
            <person name="Arahal R. D."/>
            <person name="Lucena T."/>
        </authorList>
    </citation>
    <scope>NUCLEOTIDE SEQUENCE [LARGE SCALE GENOMIC DNA]</scope>
    <source>
        <strain evidence="2 3">CECT 9267</strain>
    </source>
</reference>
<dbReference type="SUPFAM" id="SSF53067">
    <property type="entry name" value="Actin-like ATPase domain"/>
    <property type="match status" value="1"/>
</dbReference>
<keyword evidence="2" id="KW-0808">Transferase</keyword>
<evidence type="ECO:0000313" key="2">
    <source>
        <dbReference type="EMBL" id="SPE22926.1"/>
    </source>
</evidence>
<sequence>MTNFVGIDIGGTTIKVGLVNQEGQIVRKEAFETPQDQTTLIAKLVQIIQDFQQTTPIAGVGVSVPGVVQADGFLTTAGAVKCLTGVDLKGLLTEKLNLPVAVENDANAAAIAEQWLGAAKGVTNYLSLVLGTGVGGALVINNQIYRGAHARSGEFGWMLVEDDEIDVEMGSLNFRGATVIGLLRRYNQFSADQLTDARIIFERAAQHEVLAQNVLTSYYHSLAKGIINLMVAFDPEKVIIGGGISANETFMTQLNAEIQNVQSVHNSIKDLALPTVVAADLKNEAGIIGAVYQVMQKR</sequence>
<gene>
    <name evidence="2" type="primary">bglK_3</name>
    <name evidence="2" type="ORF">LAS9267_01829</name>
</gene>
<keyword evidence="2" id="KW-0418">Kinase</keyword>
<dbReference type="EC" id="2.7.1.85" evidence="2"/>
<dbReference type="PANTHER" id="PTHR18964:SF165">
    <property type="entry name" value="BETA-GLUCOSIDE KINASE"/>
    <property type="match status" value="1"/>
</dbReference>
<dbReference type="InterPro" id="IPR000600">
    <property type="entry name" value="ROK"/>
</dbReference>
<dbReference type="AlphaFoldDB" id="A0AAE8SBK7"/>
<dbReference type="InterPro" id="IPR043129">
    <property type="entry name" value="ATPase_NBD"/>
</dbReference>
<dbReference type="Pfam" id="PF00480">
    <property type="entry name" value="ROK"/>
    <property type="match status" value="1"/>
</dbReference>
<protein>
    <submittedName>
        <fullName evidence="2">Beta-glucoside kinase</fullName>
        <ecNumber evidence="2">2.7.1.85</ecNumber>
    </submittedName>
</protein>
<evidence type="ECO:0000256" key="1">
    <source>
        <dbReference type="ARBA" id="ARBA00006479"/>
    </source>
</evidence>
<dbReference type="RefSeq" id="WP_016264455.1">
    <property type="nucleotide sequence ID" value="NZ_BJLN01000014.1"/>
</dbReference>
<dbReference type="CDD" id="cd24152">
    <property type="entry name" value="ASKHA_NBD_ROK-like"/>
    <property type="match status" value="1"/>
</dbReference>
<comment type="caution">
    <text evidence="2">The sequence shown here is derived from an EMBL/GenBank/DDBJ whole genome shotgun (WGS) entry which is preliminary data.</text>
</comment>
<comment type="similarity">
    <text evidence="1">Belongs to the ROK (NagC/XylR) family.</text>
</comment>
<dbReference type="PANTHER" id="PTHR18964">
    <property type="entry name" value="ROK (REPRESSOR, ORF, KINASE) FAMILY"/>
    <property type="match status" value="1"/>
</dbReference>
<organism evidence="2 3">
    <name type="scientific">Latilactobacillus sakei</name>
    <name type="common">Lactobacillus sakei</name>
    <dbReference type="NCBI Taxonomy" id="1599"/>
    <lineage>
        <taxon>Bacteria</taxon>
        <taxon>Bacillati</taxon>
        <taxon>Bacillota</taxon>
        <taxon>Bacilli</taxon>
        <taxon>Lactobacillales</taxon>
        <taxon>Lactobacillaceae</taxon>
        <taxon>Latilactobacillus</taxon>
    </lineage>
</organism>
<dbReference type="GO" id="GO:0047700">
    <property type="term" value="F:beta-glucoside kinase activity"/>
    <property type="evidence" value="ECO:0007669"/>
    <property type="project" value="UniProtKB-EC"/>
</dbReference>
<accession>A0AAE8SBK7</accession>
<evidence type="ECO:0000313" key="3">
    <source>
        <dbReference type="Proteomes" id="UP000239650"/>
    </source>
</evidence>